<evidence type="ECO:0000313" key="3">
    <source>
        <dbReference type="Proteomes" id="UP001575622"/>
    </source>
</evidence>
<dbReference type="RefSeq" id="WP_373957133.1">
    <property type="nucleotide sequence ID" value="NZ_JBHDLN010000034.1"/>
</dbReference>
<dbReference type="InterPro" id="IPR023385">
    <property type="entry name" value="YopX-like_C"/>
</dbReference>
<dbReference type="EMBL" id="JBHDLN010000034">
    <property type="protein sequence ID" value="MFB0847305.1"/>
    <property type="molecule type" value="Genomic_DNA"/>
</dbReference>
<protein>
    <submittedName>
        <fullName evidence="2">YopX family protein</fullName>
    </submittedName>
</protein>
<organism evidence="2 3">
    <name type="scientific">Paenibacillus oleatilyticus</name>
    <dbReference type="NCBI Taxonomy" id="2594886"/>
    <lineage>
        <taxon>Bacteria</taxon>
        <taxon>Bacillati</taxon>
        <taxon>Bacillota</taxon>
        <taxon>Bacilli</taxon>
        <taxon>Bacillales</taxon>
        <taxon>Paenibacillaceae</taxon>
        <taxon>Paenibacillus</taxon>
    </lineage>
</organism>
<dbReference type="InterPro" id="IPR019096">
    <property type="entry name" value="YopX_protein"/>
</dbReference>
<dbReference type="Pfam" id="PF09643">
    <property type="entry name" value="YopX"/>
    <property type="match status" value="1"/>
</dbReference>
<accession>A0ABV4VCE3</accession>
<evidence type="ECO:0000259" key="1">
    <source>
        <dbReference type="Pfam" id="PF09643"/>
    </source>
</evidence>
<gene>
    <name evidence="2" type="ORF">ACEU3E_34610</name>
</gene>
<keyword evidence="3" id="KW-1185">Reference proteome</keyword>
<comment type="caution">
    <text evidence="2">The sequence shown here is derived from an EMBL/GenBank/DDBJ whole genome shotgun (WGS) entry which is preliminary data.</text>
</comment>
<evidence type="ECO:0000313" key="2">
    <source>
        <dbReference type="EMBL" id="MFB0847305.1"/>
    </source>
</evidence>
<name>A0ABV4VCE3_9BACL</name>
<proteinExistence type="predicted"/>
<dbReference type="Proteomes" id="UP001575622">
    <property type="component" value="Unassembled WGS sequence"/>
</dbReference>
<feature type="domain" description="YopX protein" evidence="1">
    <location>
        <begin position="5"/>
        <end position="139"/>
    </location>
</feature>
<sequence>MRDYKFRGRRVDNNEWVYGNVLQTGYGTYIIPYQEYAGRLPQIKVHPETVGQYTGLRDSKRTKEYPNGQEIYGGDIFPPGTRTRGEVQIVCYDLELAKYKSVPLSLYNSNAGDGGWTGYSLNPYSEVIGNVWEHPHLLEEAKSQ</sequence>
<dbReference type="Gene3D" id="2.30.30.290">
    <property type="entry name" value="YopX-like domains"/>
    <property type="match status" value="1"/>
</dbReference>
<reference evidence="2 3" key="1">
    <citation type="submission" date="2024-09" db="EMBL/GenBank/DDBJ databases">
        <authorList>
            <person name="Makale K.P.P."/>
            <person name="Makhzoum A."/>
            <person name="Rantong G."/>
            <person name="Rahube T.O."/>
        </authorList>
    </citation>
    <scope>NUCLEOTIDE SEQUENCE [LARGE SCALE GENOMIC DNA]</scope>
    <source>
        <strain evidence="2 3">KM_D13</strain>
    </source>
</reference>
<dbReference type="SUPFAM" id="SSF159006">
    <property type="entry name" value="YopX-like"/>
    <property type="match status" value="1"/>
</dbReference>